<dbReference type="PANTHER" id="PTHR30330:SF3">
    <property type="entry name" value="TRANSCRIPTIONAL REGULATOR, LRP FAMILY"/>
    <property type="match status" value="1"/>
</dbReference>
<dbReference type="PANTHER" id="PTHR30330">
    <property type="entry name" value="AGSS FAMILY TRANSPORTER, SODIUM-ALANINE"/>
    <property type="match status" value="1"/>
</dbReference>
<feature type="non-terminal residue" evidence="9">
    <location>
        <position position="1"/>
    </location>
</feature>
<dbReference type="PRINTS" id="PR00175">
    <property type="entry name" value="NAALASMPORT"/>
</dbReference>
<gene>
    <name evidence="9" type="ORF">FK268_23065</name>
</gene>
<keyword evidence="5 8" id="KW-0812">Transmembrane</keyword>
<reference evidence="9 10" key="1">
    <citation type="submission" date="2019-08" db="EMBL/GenBank/DDBJ databases">
        <title>Tsukamurella conjunctivitidis sp. nov., Tsukamurella assacharolytica sp. nov. and Tsukamurella sputae sp. nov. isolated from patients with conjunctivitis, bacteraemia (lymphoma) and respiratory infection (sputum) in Hong Kong.</title>
        <authorList>
            <person name="Fok K.M.N."/>
            <person name="Fong J.Y.H."/>
        </authorList>
    </citation>
    <scope>NUCLEOTIDE SEQUENCE [LARGE SCALE GENOMIC DNA]</scope>
    <source>
        <strain evidence="9 10">HKU70</strain>
    </source>
</reference>
<comment type="subcellular location">
    <subcellularLocation>
        <location evidence="1">Cell membrane</location>
        <topology evidence="1">Multi-pass membrane protein</topology>
    </subcellularLocation>
</comment>
<sequence>PYIFSFILILFALTSIISGFYYGMVNALYFKNRKWVEYLYKLFFIIVILASYFINMSALIAITMIFISLLTVLNSIMIFSLRHVVVALWEHYMEQKKLGFDPQFYARDIPWLGEIECWQSDDLEAQFQEDAYFRVMPDRKRD</sequence>
<organism evidence="9 10">
    <name type="scientific">Tsukamurella sputi</name>
    <dbReference type="NCBI Taxonomy" id="2591848"/>
    <lineage>
        <taxon>Bacteria</taxon>
        <taxon>Bacillati</taxon>
        <taxon>Actinomycetota</taxon>
        <taxon>Actinomycetes</taxon>
        <taxon>Mycobacteriales</taxon>
        <taxon>Tsukamurellaceae</taxon>
        <taxon>Tsukamurella</taxon>
    </lineage>
</organism>
<dbReference type="InterPro" id="IPR001463">
    <property type="entry name" value="Na/Ala_symport"/>
</dbReference>
<keyword evidence="10" id="KW-1185">Reference proteome</keyword>
<comment type="similarity">
    <text evidence="2">Belongs to the alanine or glycine:cation symporter (AGCS) (TC 2.A.25) family.</text>
</comment>
<dbReference type="OrthoDB" id="9806926at2"/>
<evidence type="ECO:0000256" key="1">
    <source>
        <dbReference type="ARBA" id="ARBA00004651"/>
    </source>
</evidence>
<dbReference type="EMBL" id="VIGV01000043">
    <property type="protein sequence ID" value="TWS21741.1"/>
    <property type="molecule type" value="Genomic_DNA"/>
</dbReference>
<evidence type="ECO:0000256" key="3">
    <source>
        <dbReference type="ARBA" id="ARBA00022448"/>
    </source>
</evidence>
<evidence type="ECO:0000256" key="5">
    <source>
        <dbReference type="ARBA" id="ARBA00022692"/>
    </source>
</evidence>
<keyword evidence="6 8" id="KW-1133">Transmembrane helix</keyword>
<keyword evidence="7 8" id="KW-0472">Membrane</keyword>
<keyword evidence="3" id="KW-0813">Transport</keyword>
<name>A0A5C5RHQ7_9ACTN</name>
<feature type="transmembrane region" description="Helical" evidence="8">
    <location>
        <begin position="72"/>
        <end position="89"/>
    </location>
</feature>
<protein>
    <submittedName>
        <fullName evidence="9">Alanine:cation symporter family protein</fullName>
    </submittedName>
</protein>
<dbReference type="GO" id="GO:0005283">
    <property type="term" value="F:amino acid:sodium symporter activity"/>
    <property type="evidence" value="ECO:0007669"/>
    <property type="project" value="InterPro"/>
</dbReference>
<feature type="transmembrane region" description="Helical" evidence="8">
    <location>
        <begin position="42"/>
        <end position="66"/>
    </location>
</feature>
<comment type="caution">
    <text evidence="9">The sequence shown here is derived from an EMBL/GenBank/DDBJ whole genome shotgun (WGS) entry which is preliminary data.</text>
</comment>
<keyword evidence="4" id="KW-1003">Cell membrane</keyword>
<evidence type="ECO:0000313" key="10">
    <source>
        <dbReference type="Proteomes" id="UP000319792"/>
    </source>
</evidence>
<evidence type="ECO:0000256" key="7">
    <source>
        <dbReference type="ARBA" id="ARBA00023136"/>
    </source>
</evidence>
<dbReference type="AlphaFoldDB" id="A0A5C5RHQ7"/>
<evidence type="ECO:0000256" key="4">
    <source>
        <dbReference type="ARBA" id="ARBA00022475"/>
    </source>
</evidence>
<proteinExistence type="inferred from homology"/>
<feature type="transmembrane region" description="Helical" evidence="8">
    <location>
        <begin position="6"/>
        <end position="30"/>
    </location>
</feature>
<dbReference type="Pfam" id="PF01235">
    <property type="entry name" value="Na_Ala_symp"/>
    <property type="match status" value="1"/>
</dbReference>
<evidence type="ECO:0000256" key="2">
    <source>
        <dbReference type="ARBA" id="ARBA00009261"/>
    </source>
</evidence>
<dbReference type="GO" id="GO:0005886">
    <property type="term" value="C:plasma membrane"/>
    <property type="evidence" value="ECO:0007669"/>
    <property type="project" value="UniProtKB-SubCell"/>
</dbReference>
<evidence type="ECO:0000256" key="6">
    <source>
        <dbReference type="ARBA" id="ARBA00022989"/>
    </source>
</evidence>
<evidence type="ECO:0000256" key="8">
    <source>
        <dbReference type="SAM" id="Phobius"/>
    </source>
</evidence>
<dbReference type="Proteomes" id="UP000319792">
    <property type="component" value="Unassembled WGS sequence"/>
</dbReference>
<accession>A0A5C5RHQ7</accession>
<evidence type="ECO:0000313" key="9">
    <source>
        <dbReference type="EMBL" id="TWS21741.1"/>
    </source>
</evidence>